<dbReference type="PANTHER" id="PTHR32114:SF2">
    <property type="entry name" value="ABC TRANSPORTER ABCH.3"/>
    <property type="match status" value="1"/>
</dbReference>
<dbReference type="Proteomes" id="UP000824151">
    <property type="component" value="Unassembled WGS sequence"/>
</dbReference>
<reference evidence="5" key="1">
    <citation type="journal article" date="2021" name="PeerJ">
        <title>Extensive microbial diversity within the chicken gut microbiome revealed by metagenomics and culture.</title>
        <authorList>
            <person name="Gilroy R."/>
            <person name="Ravi A."/>
            <person name="Getino M."/>
            <person name="Pursley I."/>
            <person name="Horton D.L."/>
            <person name="Alikhan N.F."/>
            <person name="Baker D."/>
            <person name="Gharbi K."/>
            <person name="Hall N."/>
            <person name="Watson M."/>
            <person name="Adriaenssens E.M."/>
            <person name="Foster-Nyarko E."/>
            <person name="Jarju S."/>
            <person name="Secka A."/>
            <person name="Antonio M."/>
            <person name="Oren A."/>
            <person name="Chaudhuri R.R."/>
            <person name="La Ragione R."/>
            <person name="Hildebrand F."/>
            <person name="Pallen M.J."/>
        </authorList>
    </citation>
    <scope>NUCLEOTIDE SEQUENCE</scope>
    <source>
        <strain evidence="5">ChiHejej3B27-3195</strain>
    </source>
</reference>
<dbReference type="Gene3D" id="3.40.50.300">
    <property type="entry name" value="P-loop containing nucleotide triphosphate hydrolases"/>
    <property type="match status" value="1"/>
</dbReference>
<comment type="subunit">
    <text evidence="2">Heterodimer of SbcC and SbcD.</text>
</comment>
<accession>A0A9D1UR67</accession>
<dbReference type="AlphaFoldDB" id="A0A9D1UR67"/>
<proteinExistence type="inferred from homology"/>
<feature type="non-terminal residue" evidence="5">
    <location>
        <position position="146"/>
    </location>
</feature>
<dbReference type="GO" id="GO:0016887">
    <property type="term" value="F:ATP hydrolysis activity"/>
    <property type="evidence" value="ECO:0007669"/>
    <property type="project" value="InterPro"/>
</dbReference>
<dbReference type="Pfam" id="PF13476">
    <property type="entry name" value="AAA_23"/>
    <property type="match status" value="1"/>
</dbReference>
<dbReference type="EMBL" id="DXGD01000034">
    <property type="protein sequence ID" value="HIW98677.1"/>
    <property type="molecule type" value="Genomic_DNA"/>
</dbReference>
<comment type="caution">
    <text evidence="5">The sequence shown here is derived from an EMBL/GenBank/DDBJ whole genome shotgun (WGS) entry which is preliminary data.</text>
</comment>
<comment type="similarity">
    <text evidence="1">Belongs to the SMC family. SbcC subfamily.</text>
</comment>
<dbReference type="GO" id="GO:0006302">
    <property type="term" value="P:double-strand break repair"/>
    <property type="evidence" value="ECO:0007669"/>
    <property type="project" value="InterPro"/>
</dbReference>
<evidence type="ECO:0000256" key="2">
    <source>
        <dbReference type="ARBA" id="ARBA00011322"/>
    </source>
</evidence>
<evidence type="ECO:0000313" key="6">
    <source>
        <dbReference type="Proteomes" id="UP000824151"/>
    </source>
</evidence>
<evidence type="ECO:0000256" key="3">
    <source>
        <dbReference type="ARBA" id="ARBA00013368"/>
    </source>
</evidence>
<sequence length="146" mass="16358">MRLHYLALHAFGPFPGHETVDFDALGQDGLFLLQGRTGSGKSSILDAVTFALYGDVPGERDRTQLKSTHADPRAEPSVQLDFSVGEEMFRVWRAPQHQRPQVRNPEKIAQVNQQITLHRRVSGEWMPMASGIQAANDEIRRVIGLD</sequence>
<evidence type="ECO:0000256" key="1">
    <source>
        <dbReference type="ARBA" id="ARBA00006930"/>
    </source>
</evidence>
<dbReference type="PANTHER" id="PTHR32114">
    <property type="entry name" value="ABC TRANSPORTER ABCH.3"/>
    <property type="match status" value="1"/>
</dbReference>
<gene>
    <name evidence="5" type="ORF">H9871_00885</name>
</gene>
<dbReference type="SUPFAM" id="SSF52540">
    <property type="entry name" value="P-loop containing nucleoside triphosphate hydrolases"/>
    <property type="match status" value="1"/>
</dbReference>
<dbReference type="InterPro" id="IPR027417">
    <property type="entry name" value="P-loop_NTPase"/>
</dbReference>
<protein>
    <recommendedName>
        <fullName evidence="3">Nuclease SbcCD subunit C</fullName>
    </recommendedName>
</protein>
<feature type="domain" description="Rad50/SbcC-type AAA" evidence="4">
    <location>
        <begin position="6"/>
        <end position="77"/>
    </location>
</feature>
<dbReference type="InterPro" id="IPR038729">
    <property type="entry name" value="Rad50/SbcC_AAA"/>
</dbReference>
<reference evidence="5" key="2">
    <citation type="submission" date="2021-04" db="EMBL/GenBank/DDBJ databases">
        <authorList>
            <person name="Gilroy R."/>
        </authorList>
    </citation>
    <scope>NUCLEOTIDE SEQUENCE</scope>
    <source>
        <strain evidence="5">ChiHejej3B27-3195</strain>
    </source>
</reference>
<organism evidence="5 6">
    <name type="scientific">Candidatus Nesterenkonia stercoripullorum</name>
    <dbReference type="NCBI Taxonomy" id="2838701"/>
    <lineage>
        <taxon>Bacteria</taxon>
        <taxon>Bacillati</taxon>
        <taxon>Actinomycetota</taxon>
        <taxon>Actinomycetes</taxon>
        <taxon>Micrococcales</taxon>
        <taxon>Micrococcaceae</taxon>
        <taxon>Nesterenkonia</taxon>
    </lineage>
</organism>
<evidence type="ECO:0000259" key="4">
    <source>
        <dbReference type="Pfam" id="PF13476"/>
    </source>
</evidence>
<evidence type="ECO:0000313" key="5">
    <source>
        <dbReference type="EMBL" id="HIW98677.1"/>
    </source>
</evidence>
<name>A0A9D1UR67_9MICC</name>